<dbReference type="GO" id="GO:0030313">
    <property type="term" value="C:cell envelope"/>
    <property type="evidence" value="ECO:0007669"/>
    <property type="project" value="UniProtKB-SubCell"/>
</dbReference>
<evidence type="ECO:0000256" key="5">
    <source>
        <dbReference type="SAM" id="SignalP"/>
    </source>
</evidence>
<dbReference type="AlphaFoldDB" id="A0A916JR32"/>
<keyword evidence="7" id="KW-1185">Reference proteome</keyword>
<evidence type="ECO:0000256" key="1">
    <source>
        <dbReference type="ARBA" id="ARBA00004196"/>
    </source>
</evidence>
<evidence type="ECO:0000256" key="4">
    <source>
        <dbReference type="ARBA" id="ARBA00022729"/>
    </source>
</evidence>
<gene>
    <name evidence="6" type="ORF">PAESOLCIP111_00086</name>
</gene>
<organism evidence="6 7">
    <name type="scientific">Paenibacillus solanacearum</name>
    <dbReference type="NCBI Taxonomy" id="2048548"/>
    <lineage>
        <taxon>Bacteria</taxon>
        <taxon>Bacillati</taxon>
        <taxon>Bacillota</taxon>
        <taxon>Bacilli</taxon>
        <taxon>Bacillales</taxon>
        <taxon>Paenibacillaceae</taxon>
        <taxon>Paenibacillus</taxon>
    </lineage>
</organism>
<evidence type="ECO:0008006" key="8">
    <source>
        <dbReference type="Google" id="ProtNLM"/>
    </source>
</evidence>
<dbReference type="EMBL" id="CAJVAS010000001">
    <property type="protein sequence ID" value="CAG7596524.1"/>
    <property type="molecule type" value="Genomic_DNA"/>
</dbReference>
<dbReference type="InterPro" id="IPR050490">
    <property type="entry name" value="Bact_solute-bd_prot1"/>
</dbReference>
<comment type="caution">
    <text evidence="6">The sequence shown here is derived from an EMBL/GenBank/DDBJ whole genome shotgun (WGS) entry which is preliminary data.</text>
</comment>
<feature type="chain" id="PRO_5038415428" description="Extracellular solute-binding protein" evidence="5">
    <location>
        <begin position="30"/>
        <end position="448"/>
    </location>
</feature>
<keyword evidence="3" id="KW-0813">Transport</keyword>
<comment type="similarity">
    <text evidence="2">Belongs to the bacterial solute-binding protein 1 family.</text>
</comment>
<dbReference type="RefSeq" id="WP_218089923.1">
    <property type="nucleotide sequence ID" value="NZ_CAJVAS010000001.1"/>
</dbReference>
<reference evidence="6" key="1">
    <citation type="submission" date="2021-06" db="EMBL/GenBank/DDBJ databases">
        <authorList>
            <person name="Criscuolo A."/>
        </authorList>
    </citation>
    <scope>NUCLEOTIDE SEQUENCE</scope>
    <source>
        <strain evidence="6">CIP111600</strain>
    </source>
</reference>
<dbReference type="Pfam" id="PF01547">
    <property type="entry name" value="SBP_bac_1"/>
    <property type="match status" value="1"/>
</dbReference>
<proteinExistence type="inferred from homology"/>
<feature type="signal peptide" evidence="5">
    <location>
        <begin position="1"/>
        <end position="29"/>
    </location>
</feature>
<dbReference type="Proteomes" id="UP000693672">
    <property type="component" value="Unassembled WGS sequence"/>
</dbReference>
<evidence type="ECO:0000313" key="7">
    <source>
        <dbReference type="Proteomes" id="UP000693672"/>
    </source>
</evidence>
<accession>A0A916JR32</accession>
<protein>
    <recommendedName>
        <fullName evidence="8">Extracellular solute-binding protein</fullName>
    </recommendedName>
</protein>
<evidence type="ECO:0000313" key="6">
    <source>
        <dbReference type="EMBL" id="CAG7596524.1"/>
    </source>
</evidence>
<dbReference type="PANTHER" id="PTHR43649:SF31">
    <property type="entry name" value="SN-GLYCEROL-3-PHOSPHATE-BINDING PERIPLASMIC PROTEIN UGPB"/>
    <property type="match status" value="1"/>
</dbReference>
<dbReference type="PANTHER" id="PTHR43649">
    <property type="entry name" value="ARABINOSE-BINDING PROTEIN-RELATED"/>
    <property type="match status" value="1"/>
</dbReference>
<name>A0A916JR32_9BACL</name>
<keyword evidence="4 5" id="KW-0732">Signal</keyword>
<evidence type="ECO:0000256" key="3">
    <source>
        <dbReference type="ARBA" id="ARBA00022448"/>
    </source>
</evidence>
<comment type="subcellular location">
    <subcellularLocation>
        <location evidence="1">Cell envelope</location>
    </subcellularLocation>
</comment>
<sequence>MVLVNQKRARNAVWSAAVSLTLLSGCAGGGTPAAEPGAGTAKEQTPKTDKPVELVFYSSNGDPAESFNYRFGDALRKKFPNYTFKYIQSTKGSTLPELITAGTKFDIFFISTGNYEQMMLENNLQIDMDPLAKKHNVDLSRLEPTVVESIRQSSGGKLYGIPVHTNNMVLYYNKAIFDKFGVAYPKDGMTWDETLTLSKKLTIVDNGVQYMGFSTSPNHILRMNQLSIPNVDLAANAPAINKDDRWKAFFQTVFQEPYQDLGYQKRIAEMKKVADFNVFMKDQTLAMYAYLSSLVYVLPEDLKKMNWDMVTLPTFKEKPGIGSQSYPFYFGITRLSQNQDEAMEVLKYMISDEFQTELSKKGIMPVLKNEAVQKQLGQDSPFKDKNFKAVFLNKFAPIPPKALYDASLVTNYAKYADQLMKQGADINTALRKAEEDSLKTIETYLKSK</sequence>
<dbReference type="PROSITE" id="PS51257">
    <property type="entry name" value="PROKAR_LIPOPROTEIN"/>
    <property type="match status" value="1"/>
</dbReference>
<evidence type="ECO:0000256" key="2">
    <source>
        <dbReference type="ARBA" id="ARBA00008520"/>
    </source>
</evidence>
<dbReference type="InterPro" id="IPR006059">
    <property type="entry name" value="SBP"/>
</dbReference>